<evidence type="ECO:0000313" key="2">
    <source>
        <dbReference type="EMBL" id="KAJ8422841.1"/>
    </source>
</evidence>
<reference evidence="2" key="1">
    <citation type="submission" date="2022-04" db="EMBL/GenBank/DDBJ databases">
        <title>Carnegiea gigantea Genome sequencing and assembly v2.</title>
        <authorList>
            <person name="Copetti D."/>
            <person name="Sanderson M.J."/>
            <person name="Burquez A."/>
            <person name="Wojciechowski M.F."/>
        </authorList>
    </citation>
    <scope>NUCLEOTIDE SEQUENCE</scope>
    <source>
        <strain evidence="2">SGP5-SGP5p</strain>
        <tissue evidence="2">Aerial part</tissue>
    </source>
</reference>
<protein>
    <submittedName>
        <fullName evidence="2">Uncharacterized protein</fullName>
    </submittedName>
</protein>
<evidence type="ECO:0000313" key="3">
    <source>
        <dbReference type="Proteomes" id="UP001153076"/>
    </source>
</evidence>
<feature type="compositionally biased region" description="Basic and acidic residues" evidence="1">
    <location>
        <begin position="129"/>
        <end position="140"/>
    </location>
</feature>
<dbReference type="AlphaFoldDB" id="A0A9Q1JJV0"/>
<feature type="region of interest" description="Disordered" evidence="1">
    <location>
        <begin position="78"/>
        <end position="109"/>
    </location>
</feature>
<name>A0A9Q1JJV0_9CARY</name>
<feature type="region of interest" description="Disordered" evidence="1">
    <location>
        <begin position="127"/>
        <end position="149"/>
    </location>
</feature>
<gene>
    <name evidence="2" type="ORF">Cgig2_033480</name>
</gene>
<sequence length="196" mass="21674">MSNVVAVGPEVDDDVLERCGLQELDISLSDNDFELFSDDDDVQSETDDEDISLLREIVINEKPRRQKKIELEKAVGCSTEAGSSGDGGAVFDGLRDDDEDSDETMNLPTFCPPHFDVSMKILAFKRRPKEGEHSKKHFDSSGKVSRKGHKKTCSKCGVVGHTKTTCNKQMRSEHILSAQDRATVLTPLTMATTQAR</sequence>
<dbReference type="Proteomes" id="UP001153076">
    <property type="component" value="Unassembled WGS sequence"/>
</dbReference>
<comment type="caution">
    <text evidence="2">The sequence shown here is derived from an EMBL/GenBank/DDBJ whole genome shotgun (WGS) entry which is preliminary data.</text>
</comment>
<accession>A0A9Q1JJV0</accession>
<keyword evidence="3" id="KW-1185">Reference proteome</keyword>
<dbReference type="EMBL" id="JAKOGI010002131">
    <property type="protein sequence ID" value="KAJ8422841.1"/>
    <property type="molecule type" value="Genomic_DNA"/>
</dbReference>
<evidence type="ECO:0000256" key="1">
    <source>
        <dbReference type="SAM" id="MobiDB-lite"/>
    </source>
</evidence>
<proteinExistence type="predicted"/>
<organism evidence="2 3">
    <name type="scientific">Carnegiea gigantea</name>
    <dbReference type="NCBI Taxonomy" id="171969"/>
    <lineage>
        <taxon>Eukaryota</taxon>
        <taxon>Viridiplantae</taxon>
        <taxon>Streptophyta</taxon>
        <taxon>Embryophyta</taxon>
        <taxon>Tracheophyta</taxon>
        <taxon>Spermatophyta</taxon>
        <taxon>Magnoliopsida</taxon>
        <taxon>eudicotyledons</taxon>
        <taxon>Gunneridae</taxon>
        <taxon>Pentapetalae</taxon>
        <taxon>Caryophyllales</taxon>
        <taxon>Cactineae</taxon>
        <taxon>Cactaceae</taxon>
        <taxon>Cactoideae</taxon>
        <taxon>Echinocereeae</taxon>
        <taxon>Carnegiea</taxon>
    </lineage>
</organism>